<proteinExistence type="predicted"/>
<evidence type="ECO:0000313" key="2">
    <source>
        <dbReference type="EMBL" id="GFN99067.1"/>
    </source>
</evidence>
<comment type="caution">
    <text evidence="2">The sequence shown here is derived from an EMBL/GenBank/DDBJ whole genome shotgun (WGS) entry which is preliminary data.</text>
</comment>
<gene>
    <name evidence="2" type="ORF">PoB_002557300</name>
</gene>
<evidence type="ECO:0000256" key="1">
    <source>
        <dbReference type="SAM" id="MobiDB-lite"/>
    </source>
</evidence>
<name>A0AAV3ZXD5_9GAST</name>
<accession>A0AAV3ZXD5</accession>
<reference evidence="2 3" key="1">
    <citation type="journal article" date="2021" name="Elife">
        <title>Chloroplast acquisition without the gene transfer in kleptoplastic sea slugs, Plakobranchus ocellatus.</title>
        <authorList>
            <person name="Maeda T."/>
            <person name="Takahashi S."/>
            <person name="Yoshida T."/>
            <person name="Shimamura S."/>
            <person name="Takaki Y."/>
            <person name="Nagai Y."/>
            <person name="Toyoda A."/>
            <person name="Suzuki Y."/>
            <person name="Arimoto A."/>
            <person name="Ishii H."/>
            <person name="Satoh N."/>
            <person name="Nishiyama T."/>
            <person name="Hasebe M."/>
            <person name="Maruyama T."/>
            <person name="Minagawa J."/>
            <person name="Obokata J."/>
            <person name="Shigenobu S."/>
        </authorList>
    </citation>
    <scope>NUCLEOTIDE SEQUENCE [LARGE SCALE GENOMIC DNA]</scope>
</reference>
<evidence type="ECO:0000313" key="3">
    <source>
        <dbReference type="Proteomes" id="UP000735302"/>
    </source>
</evidence>
<keyword evidence="3" id="KW-1185">Reference proteome</keyword>
<organism evidence="2 3">
    <name type="scientific">Plakobranchus ocellatus</name>
    <dbReference type="NCBI Taxonomy" id="259542"/>
    <lineage>
        <taxon>Eukaryota</taxon>
        <taxon>Metazoa</taxon>
        <taxon>Spiralia</taxon>
        <taxon>Lophotrochozoa</taxon>
        <taxon>Mollusca</taxon>
        <taxon>Gastropoda</taxon>
        <taxon>Heterobranchia</taxon>
        <taxon>Euthyneura</taxon>
        <taxon>Panpulmonata</taxon>
        <taxon>Sacoglossa</taxon>
        <taxon>Placobranchoidea</taxon>
        <taxon>Plakobranchidae</taxon>
        <taxon>Plakobranchus</taxon>
    </lineage>
</organism>
<feature type="compositionally biased region" description="Basic and acidic residues" evidence="1">
    <location>
        <begin position="1"/>
        <end position="19"/>
    </location>
</feature>
<sequence>MERRREKDRHKAAGRRHEAVGGSGSGGRLQGAYGRMFWDRYSKPEHFCDYKTGNDTNLHLSSLPTWDRRSGDSRRTLGALETYGHVPVPPVRRENKSSACF</sequence>
<dbReference type="Proteomes" id="UP000735302">
    <property type="component" value="Unassembled WGS sequence"/>
</dbReference>
<feature type="region of interest" description="Disordered" evidence="1">
    <location>
        <begin position="1"/>
        <end position="27"/>
    </location>
</feature>
<dbReference type="AlphaFoldDB" id="A0AAV3ZXD5"/>
<protein>
    <submittedName>
        <fullName evidence="2">Uncharacterized protein</fullName>
    </submittedName>
</protein>
<dbReference type="EMBL" id="BLXT01002947">
    <property type="protein sequence ID" value="GFN99067.1"/>
    <property type="molecule type" value="Genomic_DNA"/>
</dbReference>